<dbReference type="InterPro" id="IPR045857">
    <property type="entry name" value="O16G_dom_2"/>
</dbReference>
<evidence type="ECO:0000313" key="5">
    <source>
        <dbReference type="Proteomes" id="UP000186132"/>
    </source>
</evidence>
<dbReference type="Proteomes" id="UP000186132">
    <property type="component" value="Unassembled WGS sequence"/>
</dbReference>
<sequence>MAKNAFGDAPWWASAVFYQIYPRSFADGNGDGTGDLVGVRERLDHLVELGIDAIWLSPFYRSPMADGGYDIADPCDVDPLFGTLADFDAMLAAAHERGIRVTVDIVPNHFSDQHPWFQAVLAGGKDAPERSRFVIRPGRGADGELPPNNWPSVFGGPAWHRLPDGDWYLHLFAPEQPDVNWLDPAVPAEFERIMRFWLDRGVDGFRVDVAHSMAKPDGLPDLDLDVLADVGTNMPTAADLRWDRDGVHDYHRLFRRVLDSYPGDRMAVGEAWVADPARLAAYVRPDELNLTFNFALVEAQWGAKSFRDAIDRSLASLADVGAPCTWVLSNHDVDRAATRYGGGPQGVARHRAAMLVELALPGAAFLYNGDELGLENVELPDDALQDPTWERSGHTERGRDGERVPLPWSGDVAPYGWTSGERTWLPMPDGWGPVAVAAQERDPASTLHVVRTAVRLRREVADLTAGEFAWVDAPEDCLSFRRGDVTVLLNTGGVPVPLPTGEIVHASAPVTGELPPDTAVWVR</sequence>
<dbReference type="GO" id="GO:0004556">
    <property type="term" value="F:alpha-amylase activity"/>
    <property type="evidence" value="ECO:0007669"/>
    <property type="project" value="TreeGrafter"/>
</dbReference>
<dbReference type="SUPFAM" id="SSF51445">
    <property type="entry name" value="(Trans)glycosidases"/>
    <property type="match status" value="1"/>
</dbReference>
<evidence type="ECO:0000256" key="2">
    <source>
        <dbReference type="SAM" id="MobiDB-lite"/>
    </source>
</evidence>
<dbReference type="InterPro" id="IPR006047">
    <property type="entry name" value="GH13_cat_dom"/>
</dbReference>
<evidence type="ECO:0000259" key="3">
    <source>
        <dbReference type="SMART" id="SM00642"/>
    </source>
</evidence>
<feature type="compositionally biased region" description="Basic and acidic residues" evidence="2">
    <location>
        <begin position="388"/>
        <end position="403"/>
    </location>
</feature>
<evidence type="ECO:0000313" key="4">
    <source>
        <dbReference type="EMBL" id="SHH02690.1"/>
    </source>
</evidence>
<dbReference type="AlphaFoldDB" id="A0A1M5PLV6"/>
<dbReference type="InterPro" id="IPR017853">
    <property type="entry name" value="GH"/>
</dbReference>
<comment type="similarity">
    <text evidence="1">Belongs to the glycosyl hydrolase 13 family.</text>
</comment>
<dbReference type="PANTHER" id="PTHR10357">
    <property type="entry name" value="ALPHA-AMYLASE FAMILY MEMBER"/>
    <property type="match status" value="1"/>
</dbReference>
<dbReference type="GO" id="GO:0009313">
    <property type="term" value="P:oligosaccharide catabolic process"/>
    <property type="evidence" value="ECO:0007669"/>
    <property type="project" value="TreeGrafter"/>
</dbReference>
<reference evidence="5" key="1">
    <citation type="submission" date="2016-11" db="EMBL/GenBank/DDBJ databases">
        <authorList>
            <person name="Varghese N."/>
            <person name="Submissions S."/>
        </authorList>
    </citation>
    <scope>NUCLEOTIDE SEQUENCE [LARGE SCALE GENOMIC DNA]</scope>
    <source>
        <strain evidence="5">DSM 45627</strain>
    </source>
</reference>
<organism evidence="4 5">
    <name type="scientific">Jatrophihabitans endophyticus</name>
    <dbReference type="NCBI Taxonomy" id="1206085"/>
    <lineage>
        <taxon>Bacteria</taxon>
        <taxon>Bacillati</taxon>
        <taxon>Actinomycetota</taxon>
        <taxon>Actinomycetes</taxon>
        <taxon>Jatrophihabitantales</taxon>
        <taxon>Jatrophihabitantaceae</taxon>
        <taxon>Jatrophihabitans</taxon>
    </lineage>
</organism>
<dbReference type="EMBL" id="FQVU01000004">
    <property type="protein sequence ID" value="SHH02690.1"/>
    <property type="molecule type" value="Genomic_DNA"/>
</dbReference>
<proteinExistence type="inferred from homology"/>
<evidence type="ECO:0000256" key="1">
    <source>
        <dbReference type="ARBA" id="ARBA00008061"/>
    </source>
</evidence>
<dbReference type="STRING" id="1206085.SAMN05443575_3127"/>
<gene>
    <name evidence="4" type="ORF">SAMN05443575_3127</name>
</gene>
<name>A0A1M5PLV6_9ACTN</name>
<feature type="domain" description="Glycosyl hydrolase family 13 catalytic" evidence="3">
    <location>
        <begin position="19"/>
        <end position="403"/>
    </location>
</feature>
<dbReference type="OrthoDB" id="9043248at2"/>
<keyword evidence="5" id="KW-1185">Reference proteome</keyword>
<dbReference type="CDD" id="cd11332">
    <property type="entry name" value="AmyAc_OligoGlu_TS"/>
    <property type="match status" value="1"/>
</dbReference>
<dbReference type="RefSeq" id="WP_073391342.1">
    <property type="nucleotide sequence ID" value="NZ_FQVU01000004.1"/>
</dbReference>
<dbReference type="SMART" id="SM00642">
    <property type="entry name" value="Aamy"/>
    <property type="match status" value="1"/>
</dbReference>
<accession>A0A1M5PLV6</accession>
<dbReference type="PANTHER" id="PTHR10357:SF179">
    <property type="entry name" value="NEUTRAL AND BASIC AMINO ACID TRANSPORT PROTEIN RBAT"/>
    <property type="match status" value="1"/>
</dbReference>
<dbReference type="Gene3D" id="3.20.20.80">
    <property type="entry name" value="Glycosidases"/>
    <property type="match status" value="2"/>
</dbReference>
<feature type="region of interest" description="Disordered" evidence="2">
    <location>
        <begin position="383"/>
        <end position="405"/>
    </location>
</feature>
<dbReference type="Gene3D" id="3.90.400.10">
    <property type="entry name" value="Oligo-1,6-glucosidase, Domain 2"/>
    <property type="match status" value="1"/>
</dbReference>
<dbReference type="Pfam" id="PF00128">
    <property type="entry name" value="Alpha-amylase"/>
    <property type="match status" value="1"/>
</dbReference>
<protein>
    <submittedName>
        <fullName evidence="4">Alpha-glucosidase</fullName>
    </submittedName>
</protein>